<feature type="region of interest" description="Disordered" evidence="1">
    <location>
        <begin position="187"/>
        <end position="266"/>
    </location>
</feature>
<feature type="compositionally biased region" description="Polar residues" evidence="1">
    <location>
        <begin position="236"/>
        <end position="262"/>
    </location>
</feature>
<keyword evidence="3" id="KW-1185">Reference proteome</keyword>
<proteinExistence type="predicted"/>
<reference evidence="2 3" key="1">
    <citation type="submission" date="2022-09" db="EMBL/GenBank/DDBJ databases">
        <authorList>
            <person name="Palmer J.M."/>
        </authorList>
    </citation>
    <scope>NUCLEOTIDE SEQUENCE [LARGE SCALE GENOMIC DNA]</scope>
    <source>
        <strain evidence="2 3">DSM 7382</strain>
    </source>
</reference>
<feature type="compositionally biased region" description="Basic residues" evidence="1">
    <location>
        <begin position="19"/>
        <end position="30"/>
    </location>
</feature>
<feature type="compositionally biased region" description="Low complexity" evidence="1">
    <location>
        <begin position="8"/>
        <end position="18"/>
    </location>
</feature>
<feature type="compositionally biased region" description="Polar residues" evidence="1">
    <location>
        <begin position="36"/>
        <end position="72"/>
    </location>
</feature>
<organism evidence="2 3">
    <name type="scientific">Cerrena zonata</name>
    <dbReference type="NCBI Taxonomy" id="2478898"/>
    <lineage>
        <taxon>Eukaryota</taxon>
        <taxon>Fungi</taxon>
        <taxon>Dikarya</taxon>
        <taxon>Basidiomycota</taxon>
        <taxon>Agaricomycotina</taxon>
        <taxon>Agaricomycetes</taxon>
        <taxon>Polyporales</taxon>
        <taxon>Cerrenaceae</taxon>
        <taxon>Cerrena</taxon>
    </lineage>
</organism>
<dbReference type="EMBL" id="JASBNA010000007">
    <property type="protein sequence ID" value="KAK7689887.1"/>
    <property type="molecule type" value="Genomic_DNA"/>
</dbReference>
<protein>
    <submittedName>
        <fullName evidence="2">Uncharacterized protein</fullName>
    </submittedName>
</protein>
<dbReference type="AlphaFoldDB" id="A0AAW0GBQ9"/>
<evidence type="ECO:0000313" key="2">
    <source>
        <dbReference type="EMBL" id="KAK7689887.1"/>
    </source>
</evidence>
<feature type="region of interest" description="Disordered" evidence="1">
    <location>
        <begin position="282"/>
        <end position="336"/>
    </location>
</feature>
<feature type="compositionally biased region" description="Basic and acidic residues" evidence="1">
    <location>
        <begin position="187"/>
        <end position="215"/>
    </location>
</feature>
<feature type="compositionally biased region" description="Polar residues" evidence="1">
    <location>
        <begin position="295"/>
        <end position="307"/>
    </location>
</feature>
<feature type="region of interest" description="Disordered" evidence="1">
    <location>
        <begin position="1"/>
        <end position="153"/>
    </location>
</feature>
<feature type="compositionally biased region" description="Low complexity" evidence="1">
    <location>
        <begin position="106"/>
        <end position="120"/>
    </location>
</feature>
<name>A0AAW0GBQ9_9APHY</name>
<accession>A0AAW0GBQ9</accession>
<evidence type="ECO:0000256" key="1">
    <source>
        <dbReference type="SAM" id="MobiDB-lite"/>
    </source>
</evidence>
<sequence length="470" mass="51210">MLKTIFLSSPPSDSGSPPRKAKRAKRKGSRRPSPQPRNGGNPNPSADLTTASETPHQPQSLPATQPSNNGGLSQPADIGSTATPMPPLRPPSSTPSPFLRRDPNVPRNTPHTPHRTTPAFTLPPLPALEADPDIIMSNAGDDPETPPRASVQKLSVKSYADAVKGNKRKATEEGVAKRMEAIQRGLKEKRMEGIEAGLRARAESEKRRDKGKGVDRPIANLPKNSLLPRDPVFGSPSLSRPGTQNLFPNASAPRPTSSNHSTPFPELQLDADDLMAIDEAERDAQDRPAKKNKQSHTTTRSPTTARESTPLLPAEPIASSSRNVANTFPRRPRPAPAVTPQYQILFSHYERLAALQSNNNIANGNPRLHLAPPPVGEDFPMVEGSGPLWLSDNVPDWVLRDWEKLMRNKVFLHVFGMSAHHTHPRHDAVMDQLPTLINDIFETTGINLSRPVLDPGAEHEPTTFLLCTGS</sequence>
<gene>
    <name evidence="2" type="ORF">QCA50_006526</name>
</gene>
<comment type="caution">
    <text evidence="2">The sequence shown here is derived from an EMBL/GenBank/DDBJ whole genome shotgun (WGS) entry which is preliminary data.</text>
</comment>
<evidence type="ECO:0000313" key="3">
    <source>
        <dbReference type="Proteomes" id="UP001385951"/>
    </source>
</evidence>
<dbReference type="Proteomes" id="UP001385951">
    <property type="component" value="Unassembled WGS sequence"/>
</dbReference>
<feature type="compositionally biased region" description="Pro residues" evidence="1">
    <location>
        <begin position="84"/>
        <end position="94"/>
    </location>
</feature>